<feature type="region of interest" description="Disordered" evidence="7">
    <location>
        <begin position="1"/>
        <end position="35"/>
    </location>
</feature>
<evidence type="ECO:0000256" key="3">
    <source>
        <dbReference type="ARBA" id="ARBA00023015"/>
    </source>
</evidence>
<keyword evidence="10" id="KW-1185">Reference proteome</keyword>
<protein>
    <recommendedName>
        <fullName evidence="8">Zn(2)-C6 fungal-type domain-containing protein</fullName>
    </recommendedName>
</protein>
<feature type="compositionally biased region" description="Polar residues" evidence="7">
    <location>
        <begin position="245"/>
        <end position="259"/>
    </location>
</feature>
<accession>A0ABQ8WZ30</accession>
<dbReference type="CDD" id="cd12148">
    <property type="entry name" value="fungal_TF_MHR"/>
    <property type="match status" value="1"/>
</dbReference>
<dbReference type="CDD" id="cd00067">
    <property type="entry name" value="GAL4"/>
    <property type="match status" value="1"/>
</dbReference>
<dbReference type="Gene3D" id="2.40.70.10">
    <property type="entry name" value="Acid Proteases"/>
    <property type="match status" value="1"/>
</dbReference>
<feature type="region of interest" description="Disordered" evidence="7">
    <location>
        <begin position="240"/>
        <end position="260"/>
    </location>
</feature>
<evidence type="ECO:0000259" key="8">
    <source>
        <dbReference type="PROSITE" id="PS50048"/>
    </source>
</evidence>
<dbReference type="SUPFAM" id="SSF50630">
    <property type="entry name" value="Acid proteases"/>
    <property type="match status" value="1"/>
</dbReference>
<feature type="compositionally biased region" description="Polar residues" evidence="7">
    <location>
        <begin position="392"/>
        <end position="406"/>
    </location>
</feature>
<feature type="region of interest" description="Disordered" evidence="7">
    <location>
        <begin position="100"/>
        <end position="120"/>
    </location>
</feature>
<evidence type="ECO:0000256" key="5">
    <source>
        <dbReference type="ARBA" id="ARBA00023163"/>
    </source>
</evidence>
<evidence type="ECO:0000313" key="10">
    <source>
        <dbReference type="Proteomes" id="UP001220256"/>
    </source>
</evidence>
<comment type="subcellular location">
    <subcellularLocation>
        <location evidence="1">Nucleus</location>
    </subcellularLocation>
</comment>
<evidence type="ECO:0000256" key="6">
    <source>
        <dbReference type="ARBA" id="ARBA00023242"/>
    </source>
</evidence>
<feature type="compositionally biased region" description="Polar residues" evidence="7">
    <location>
        <begin position="528"/>
        <end position="538"/>
    </location>
</feature>
<keyword evidence="5" id="KW-0804">Transcription</keyword>
<comment type="caution">
    <text evidence="9">The sequence shown here is derived from an EMBL/GenBank/DDBJ whole genome shotgun (WGS) entry which is preliminary data.</text>
</comment>
<dbReference type="PROSITE" id="PS50048">
    <property type="entry name" value="ZN2_CY6_FUNGAL_2"/>
    <property type="match status" value="1"/>
</dbReference>
<sequence>MGVQTPIANGTDVLRPPSAPLSTTSSAQSTHPIASSCTKCRSKHRRCDRTRPVCQNCLSMGFEAECSYPSVALPVTENESAQNRITQKIGAPLFGPLFENPSASPLTGEKRPRVAGSSERTELVNDVVAVHIHNHSSHAQQMQTLKPPPAKRQRISELYSGSAASQSAPEPAQTSLSGTSIPSGSRSGRPPRSISPTLPGDEMELRCNLTTEINVQRMRHRNLATGTLRNIVKLLMKAKSERPTTEPTIAGSSGVPSNNEWREEDDLMQAATIKLEKGGPCSRTLLSRFENFLYGPLMSPNEKKMQERIICVEECLSSASAPPSANHNALFLHRLKSIILNPKSYSLNPKDPRIGLLRHQILAAIATDSKLTGANRRKIAELLDPDKEIANISANSPGVKTETPISTRKAPPKPTSPRVPSSHTPRKPSRTTTTRIENSVVSLSPSTPHPPLSPLLSLSTTYPPPFPSRSSSLSTPPLEPIDPTGDTTSSQSNDTAASPSMDPPSKKRPTPGGQSNDAVAPSPDRAASGTQPSNSNDLITPAPEGVSSDTQLSNSNSTIAHSQLFPSDIPKKLWGIFLKIQGLFFPALDLDQLKVAFNMAVNDGRLAPNVIDPVLGFCLAVACHLTLEESLWEGRKWSDAAASTLEGEGNTPSLHYFHRRILHVQYVHMVGHLEKGWEIISLAVGKAESLQMHTLHGGCLAVDKESLEQVRVIWLSLWMKKLSLALQLGVTNQCLDVFHVHPMPLQSHIQDTMEAYGSKRSFAAASFFIACASLLRNTDDLITVENSLRVTRMECPIKWISNVDLRPFHDLHESLSSWEDGLPKCLRWKGASIEFASQYDPIGRRLSLLAHLRYIYFRLRQYRPFLILALRFSHSCACEKNPHITGRDMDSVNSSLLLALVYHGAIKCLTAAQDIVQTLSLSYNMEKDDHSKCEQLDHLYAAGLVLIAAMRIPCLVDGTQHCASPTAAVDRSMNTMGKDLRQVETMLRLYQGRCQQAPRLKRRIDRCRDALGIIRLHSVSSPTFISDSEIRFSQNVWLRIYDRLGLDVPFTRFPNGRADNGKATGRRMTFGWLESLPFDLDSGSEIATYNELGFEPVVWPRVYDRLRLDVSSDYVAPSTDPDTLPPELPIVQSDRPRVTQPGLQYKTWRYLSTVVGLTSQHKLLVACLDTGCVMTIIDADLARSLDLPLHKCTPVPVAGIGSRHLSSAFVSFDVFFRGSENAARIPVEAHLVDNLKAKLLIGMDIMGHEGFRLDLDARKLRISSCLNIEIPIAIHAGRRTRHVAPTGSSR</sequence>
<keyword evidence="3" id="KW-0805">Transcription regulation</keyword>
<feature type="compositionally biased region" description="Low complexity" evidence="7">
    <location>
        <begin position="160"/>
        <end position="197"/>
    </location>
</feature>
<keyword evidence="6" id="KW-0539">Nucleus</keyword>
<evidence type="ECO:0000256" key="4">
    <source>
        <dbReference type="ARBA" id="ARBA00023125"/>
    </source>
</evidence>
<feature type="region of interest" description="Disordered" evidence="7">
    <location>
        <begin position="391"/>
        <end position="554"/>
    </location>
</feature>
<dbReference type="Proteomes" id="UP001220256">
    <property type="component" value="Unassembled WGS sequence"/>
</dbReference>
<feature type="compositionally biased region" description="Low complexity" evidence="7">
    <location>
        <begin position="20"/>
        <end position="30"/>
    </location>
</feature>
<feature type="domain" description="Zn(2)-C6 fungal-type" evidence="8">
    <location>
        <begin position="36"/>
        <end position="68"/>
    </location>
</feature>
<proteinExistence type="predicted"/>
<organism evidence="9 10">
    <name type="scientific">Penicillium chrysogenum</name>
    <name type="common">Penicillium notatum</name>
    <dbReference type="NCBI Taxonomy" id="5076"/>
    <lineage>
        <taxon>Eukaryota</taxon>
        <taxon>Fungi</taxon>
        <taxon>Dikarya</taxon>
        <taxon>Ascomycota</taxon>
        <taxon>Pezizomycotina</taxon>
        <taxon>Eurotiomycetes</taxon>
        <taxon>Eurotiomycetidae</taxon>
        <taxon>Eurotiales</taxon>
        <taxon>Aspergillaceae</taxon>
        <taxon>Penicillium</taxon>
        <taxon>Penicillium chrysogenum species complex</taxon>
    </lineage>
</organism>
<reference evidence="9 10" key="1">
    <citation type="journal article" date="2023" name="IMA Fungus">
        <title>Comparative genomic study of the Penicillium genus elucidates a diverse pangenome and 15 lateral gene transfer events.</title>
        <authorList>
            <person name="Petersen C."/>
            <person name="Sorensen T."/>
            <person name="Nielsen M.R."/>
            <person name="Sondergaard T.E."/>
            <person name="Sorensen J.L."/>
            <person name="Fitzpatrick D.A."/>
            <person name="Frisvad J.C."/>
            <person name="Nielsen K.L."/>
        </authorList>
    </citation>
    <scope>NUCLEOTIDE SEQUENCE [LARGE SCALE GENOMIC DNA]</scope>
    <source>
        <strain evidence="9 10">IBT 3361</strain>
    </source>
</reference>
<evidence type="ECO:0000256" key="2">
    <source>
        <dbReference type="ARBA" id="ARBA00022723"/>
    </source>
</evidence>
<feature type="compositionally biased region" description="Polar residues" evidence="7">
    <location>
        <begin position="485"/>
        <end position="498"/>
    </location>
</feature>
<evidence type="ECO:0000256" key="7">
    <source>
        <dbReference type="SAM" id="MobiDB-lite"/>
    </source>
</evidence>
<dbReference type="SUPFAM" id="SSF57701">
    <property type="entry name" value="Zn2/Cys6 DNA-binding domain"/>
    <property type="match status" value="1"/>
</dbReference>
<dbReference type="InterPro" id="IPR001138">
    <property type="entry name" value="Zn2Cys6_DnaBD"/>
</dbReference>
<dbReference type="PANTHER" id="PTHR47338:SF5">
    <property type="entry name" value="ZN(II)2CYS6 TRANSCRIPTION FACTOR (EUROFUNG)"/>
    <property type="match status" value="1"/>
</dbReference>
<gene>
    <name evidence="9" type="ORF">N7505_001936</name>
</gene>
<evidence type="ECO:0000313" key="9">
    <source>
        <dbReference type="EMBL" id="KAJ5283956.1"/>
    </source>
</evidence>
<dbReference type="Gene3D" id="4.10.240.10">
    <property type="entry name" value="Zn(2)-C6 fungal-type DNA-binding domain"/>
    <property type="match status" value="1"/>
</dbReference>
<dbReference type="InterPro" id="IPR050815">
    <property type="entry name" value="TF_fung"/>
</dbReference>
<keyword evidence="2" id="KW-0479">Metal-binding</keyword>
<dbReference type="SMART" id="SM00066">
    <property type="entry name" value="GAL4"/>
    <property type="match status" value="1"/>
</dbReference>
<feature type="region of interest" description="Disordered" evidence="7">
    <location>
        <begin position="136"/>
        <end position="203"/>
    </location>
</feature>
<dbReference type="InterPro" id="IPR021109">
    <property type="entry name" value="Peptidase_aspartic_dom_sf"/>
</dbReference>
<dbReference type="PROSITE" id="PS00463">
    <property type="entry name" value="ZN2_CY6_FUNGAL_1"/>
    <property type="match status" value="1"/>
</dbReference>
<dbReference type="InterPro" id="IPR036864">
    <property type="entry name" value="Zn2-C6_fun-type_DNA-bd_sf"/>
</dbReference>
<dbReference type="PANTHER" id="PTHR47338">
    <property type="entry name" value="ZN(II)2CYS6 TRANSCRIPTION FACTOR (EUROFUNG)-RELATED"/>
    <property type="match status" value="1"/>
</dbReference>
<evidence type="ECO:0000256" key="1">
    <source>
        <dbReference type="ARBA" id="ARBA00004123"/>
    </source>
</evidence>
<dbReference type="EMBL" id="JAPVEB010000001">
    <property type="protein sequence ID" value="KAJ5283956.1"/>
    <property type="molecule type" value="Genomic_DNA"/>
</dbReference>
<dbReference type="Pfam" id="PF00172">
    <property type="entry name" value="Zn_clus"/>
    <property type="match status" value="1"/>
</dbReference>
<keyword evidence="4" id="KW-0238">DNA-binding</keyword>
<name>A0ABQ8WZ30_PENCH</name>